<evidence type="ECO:0000313" key="2">
    <source>
        <dbReference type="EMBL" id="OSZ56298.1"/>
    </source>
</evidence>
<reference evidence="2 3" key="1">
    <citation type="submission" date="2016-12" db="EMBL/GenBank/DDBJ databases">
        <title>Genome Mining:The Detection of Biosynthetic Gene Clusters to Aid in the Expression of Curamycin A produced by Streptomyces sp. strain CZA14.</title>
        <authorList>
            <person name="Durrell K.A."/>
            <person name="Kirby B.M."/>
            <person name="Khan W."/>
            <person name="Mthethwa T."/>
            <person name="Le Roes-Hill M."/>
        </authorList>
    </citation>
    <scope>NUCLEOTIDE SEQUENCE [LARGE SCALE GENOMIC DNA]</scope>
    <source>
        <strain evidence="2 3">CZA14</strain>
    </source>
</reference>
<comment type="caution">
    <text evidence="2">The sequence shown here is derived from an EMBL/GenBank/DDBJ whole genome shotgun (WGS) entry which is preliminary data.</text>
</comment>
<feature type="region of interest" description="Disordered" evidence="1">
    <location>
        <begin position="1"/>
        <end position="20"/>
    </location>
</feature>
<proteinExistence type="predicted"/>
<protein>
    <submittedName>
        <fullName evidence="2">Uncharacterized protein</fullName>
    </submittedName>
</protein>
<name>A0ABX3Y8W3_9ACTN</name>
<dbReference type="EMBL" id="MRYD01000315">
    <property type="protein sequence ID" value="OSZ56298.1"/>
    <property type="molecule type" value="Genomic_DNA"/>
</dbReference>
<evidence type="ECO:0000256" key="1">
    <source>
        <dbReference type="SAM" id="MobiDB-lite"/>
    </source>
</evidence>
<sequence>MRRGRGARRGKRSASMPTRCPAGLFPVVVLEHTMRTTADGVRTACGHPQDGHREGGPLGADP</sequence>
<accession>A0ABX3Y8W3</accession>
<feature type="compositionally biased region" description="Basic residues" evidence="1">
    <location>
        <begin position="1"/>
        <end position="12"/>
    </location>
</feature>
<feature type="region of interest" description="Disordered" evidence="1">
    <location>
        <begin position="42"/>
        <end position="62"/>
    </location>
</feature>
<organism evidence="2 3">
    <name type="scientific">Streptomyces pharetrae CZA14</name>
    <dbReference type="NCBI Taxonomy" id="1144883"/>
    <lineage>
        <taxon>Bacteria</taxon>
        <taxon>Bacillati</taxon>
        <taxon>Actinomycetota</taxon>
        <taxon>Actinomycetes</taxon>
        <taxon>Kitasatosporales</taxon>
        <taxon>Streptomycetaceae</taxon>
        <taxon>Streptomyces</taxon>
    </lineage>
</organism>
<evidence type="ECO:0000313" key="3">
    <source>
        <dbReference type="Proteomes" id="UP000194266"/>
    </source>
</evidence>
<gene>
    <name evidence="2" type="ORF">OQI_33745</name>
</gene>
<keyword evidence="3" id="KW-1185">Reference proteome</keyword>
<dbReference type="Proteomes" id="UP000194266">
    <property type="component" value="Unassembled WGS sequence"/>
</dbReference>